<dbReference type="Pfam" id="PF00176">
    <property type="entry name" value="SNF2-rel_dom"/>
    <property type="match status" value="1"/>
</dbReference>
<dbReference type="InterPro" id="IPR014001">
    <property type="entry name" value="Helicase_ATP-bd"/>
</dbReference>
<dbReference type="InterPro" id="IPR038718">
    <property type="entry name" value="SNF2-like_sf"/>
</dbReference>
<dbReference type="Gene3D" id="3.40.50.10810">
    <property type="entry name" value="Tandem AAA-ATPase domain"/>
    <property type="match status" value="1"/>
</dbReference>
<dbReference type="GO" id="GO:0005634">
    <property type="term" value="C:nucleus"/>
    <property type="evidence" value="ECO:0007669"/>
    <property type="project" value="TreeGrafter"/>
</dbReference>
<keyword evidence="3" id="KW-0347">Helicase</keyword>
<keyword evidence="2" id="KW-0378">Hydrolase</keyword>
<comment type="caution">
    <text evidence="7">The sequence shown here is derived from an EMBL/GenBank/DDBJ whole genome shotgun (WGS) entry which is preliminary data.</text>
</comment>
<dbReference type="SUPFAM" id="SSF52540">
    <property type="entry name" value="P-loop containing nucleoside triphosphate hydrolases"/>
    <property type="match status" value="2"/>
</dbReference>
<dbReference type="FunFam" id="3.40.50.300:FF:000332">
    <property type="entry name" value="DNA repair and recombination protein RAD54-like"/>
    <property type="match status" value="1"/>
</dbReference>
<name>A0A177BD90_9BILA</name>
<evidence type="ECO:0000256" key="1">
    <source>
        <dbReference type="ARBA" id="ARBA00022741"/>
    </source>
</evidence>
<keyword evidence="1" id="KW-0547">Nucleotide-binding</keyword>
<dbReference type="InterPro" id="IPR000330">
    <property type="entry name" value="SNF2_N"/>
</dbReference>
<evidence type="ECO:0000259" key="6">
    <source>
        <dbReference type="PROSITE" id="PS51194"/>
    </source>
</evidence>
<dbReference type="SMART" id="SM00490">
    <property type="entry name" value="HELICc"/>
    <property type="match status" value="1"/>
</dbReference>
<gene>
    <name evidence="7" type="ORF">A3Q56_00749</name>
</gene>
<evidence type="ECO:0000259" key="5">
    <source>
        <dbReference type="PROSITE" id="PS51192"/>
    </source>
</evidence>
<dbReference type="GO" id="GO:0004386">
    <property type="term" value="F:helicase activity"/>
    <property type="evidence" value="ECO:0007669"/>
    <property type="project" value="UniProtKB-KW"/>
</dbReference>
<dbReference type="Gene3D" id="1.20.120.850">
    <property type="entry name" value="SWI2/SNF2 ATPases, N-terminal domain"/>
    <property type="match status" value="1"/>
</dbReference>
<dbReference type="Proteomes" id="UP000078046">
    <property type="component" value="Unassembled WGS sequence"/>
</dbReference>
<keyword evidence="8" id="KW-1185">Reference proteome</keyword>
<feature type="domain" description="Helicase C-terminal" evidence="6">
    <location>
        <begin position="447"/>
        <end position="605"/>
    </location>
</feature>
<dbReference type="GO" id="GO:0015616">
    <property type="term" value="F:DNA translocase activity"/>
    <property type="evidence" value="ECO:0007669"/>
    <property type="project" value="TreeGrafter"/>
</dbReference>
<dbReference type="InterPro" id="IPR001650">
    <property type="entry name" value="Helicase_C-like"/>
</dbReference>
<dbReference type="OrthoDB" id="413460at2759"/>
<dbReference type="GO" id="GO:0005524">
    <property type="term" value="F:ATP binding"/>
    <property type="evidence" value="ECO:0007669"/>
    <property type="project" value="UniProtKB-KW"/>
</dbReference>
<dbReference type="PROSITE" id="PS51194">
    <property type="entry name" value="HELICASE_CTER"/>
    <property type="match status" value="1"/>
</dbReference>
<evidence type="ECO:0000256" key="3">
    <source>
        <dbReference type="ARBA" id="ARBA00022806"/>
    </source>
</evidence>
<dbReference type="CDD" id="cd18793">
    <property type="entry name" value="SF2_C_SNF"/>
    <property type="match status" value="1"/>
</dbReference>
<evidence type="ECO:0000313" key="7">
    <source>
        <dbReference type="EMBL" id="OAF71484.1"/>
    </source>
</evidence>
<evidence type="ECO:0000256" key="4">
    <source>
        <dbReference type="ARBA" id="ARBA00022840"/>
    </source>
</evidence>
<dbReference type="InterPro" id="IPR050496">
    <property type="entry name" value="SNF2_RAD54_helicase_repair"/>
</dbReference>
<sequence>MRRSNAPTKLDNPIKRLREIGNDSDPLLKKYKVPIPGYRGSLFQRRLGTCGSIIKKPLYDPTVENALILYKPIEMSEHEKLITSKDKIKVHVVCDPRLTKYLRPHQREGVKFMYDCVTGSKIENNFGCIMADEMGLGKTLQCITLIWTLLRQSPDTGPYIKLCLIICPSSLIKNWSNEFTKWLPGLIGTIDVDAGNKTKVDNNLKKFTNQRFTSRTSYPVLIISYETLRSHIAVLKNIELDLMICDEGHRLKNKENLTYKSLTSLRVRQKILLSATPVQNDLLEYFSLINFVNTGILGESSEFKKKYEIPIQRGREREASEKEKIKGEERRRELIGIVEKCMIRRTQALLTQYLPVKVEMVVCCEMTDIQKSVYEGLINYSNVDLNSSKVSAKQLSLIMQLRKVCNHPKLVYDYILSLKCLDLKNIFPNGFQNTTNVNPHYSGKLNTLAGLLKYTKMSTDDRFVIVSNFTQTLDLLEQFCREHEYICIRLDGTMTSKKRAKVVKMFNDKNENVFIMMLSSKAGGCGLNLIGGNRLVLFDPDWNPANDDQAAARIWRDGQKKISYIYRFVATGSIDEKIFERQQHKKSLSKSIIDTEGDLGIEDLERIYSSTELRKLFKSVKKTISETHDSLNCKRCVNSIQVSKPPDDATCELPLSKWNHYSDKKYLRDVMIKQSWGNGISFVFEQVSHYRQIVTI</sequence>
<dbReference type="SMART" id="SM00487">
    <property type="entry name" value="DEXDc"/>
    <property type="match status" value="1"/>
</dbReference>
<organism evidence="7 8">
    <name type="scientific">Intoshia linei</name>
    <dbReference type="NCBI Taxonomy" id="1819745"/>
    <lineage>
        <taxon>Eukaryota</taxon>
        <taxon>Metazoa</taxon>
        <taxon>Spiralia</taxon>
        <taxon>Lophotrochozoa</taxon>
        <taxon>Mesozoa</taxon>
        <taxon>Orthonectida</taxon>
        <taxon>Rhopaluridae</taxon>
        <taxon>Intoshia</taxon>
    </lineage>
</organism>
<dbReference type="GO" id="GO:0007131">
    <property type="term" value="P:reciprocal meiotic recombination"/>
    <property type="evidence" value="ECO:0007669"/>
    <property type="project" value="TreeGrafter"/>
</dbReference>
<dbReference type="GO" id="GO:0016787">
    <property type="term" value="F:hydrolase activity"/>
    <property type="evidence" value="ECO:0007669"/>
    <property type="project" value="UniProtKB-KW"/>
</dbReference>
<dbReference type="FunFam" id="3.40.50.10810:FF:000020">
    <property type="entry name" value="DNA repair and recombination protein RAD54B"/>
    <property type="match status" value="1"/>
</dbReference>
<dbReference type="Gene3D" id="3.40.50.300">
    <property type="entry name" value="P-loop containing nucleotide triphosphate hydrolases"/>
    <property type="match status" value="1"/>
</dbReference>
<dbReference type="AlphaFoldDB" id="A0A177BD90"/>
<evidence type="ECO:0000256" key="2">
    <source>
        <dbReference type="ARBA" id="ARBA00022801"/>
    </source>
</evidence>
<keyword evidence="4" id="KW-0067">ATP-binding</keyword>
<evidence type="ECO:0008006" key="9">
    <source>
        <dbReference type="Google" id="ProtNLM"/>
    </source>
</evidence>
<dbReference type="InterPro" id="IPR027417">
    <property type="entry name" value="P-loop_NTPase"/>
</dbReference>
<feature type="domain" description="Helicase ATP-binding" evidence="5">
    <location>
        <begin position="119"/>
        <end position="295"/>
    </location>
</feature>
<evidence type="ECO:0000313" key="8">
    <source>
        <dbReference type="Proteomes" id="UP000078046"/>
    </source>
</evidence>
<dbReference type="PROSITE" id="PS51192">
    <property type="entry name" value="HELICASE_ATP_BIND_1"/>
    <property type="match status" value="1"/>
</dbReference>
<dbReference type="InterPro" id="IPR049730">
    <property type="entry name" value="SNF2/RAD54-like_C"/>
</dbReference>
<reference evidence="7 8" key="1">
    <citation type="submission" date="2016-04" db="EMBL/GenBank/DDBJ databases">
        <title>The genome of Intoshia linei affirms orthonectids as highly simplified spiralians.</title>
        <authorList>
            <person name="Mikhailov K.V."/>
            <person name="Slusarev G.S."/>
            <person name="Nikitin M.A."/>
            <person name="Logacheva M.D."/>
            <person name="Penin A."/>
            <person name="Aleoshin V."/>
            <person name="Panchin Y.V."/>
        </authorList>
    </citation>
    <scope>NUCLEOTIDE SEQUENCE [LARGE SCALE GENOMIC DNA]</scope>
    <source>
        <strain evidence="7">Intl2013</strain>
        <tissue evidence="7">Whole animal</tissue>
    </source>
</reference>
<dbReference type="EMBL" id="LWCA01000048">
    <property type="protein sequence ID" value="OAF71484.1"/>
    <property type="molecule type" value="Genomic_DNA"/>
</dbReference>
<dbReference type="Pfam" id="PF00271">
    <property type="entry name" value="Helicase_C"/>
    <property type="match status" value="1"/>
</dbReference>
<dbReference type="PANTHER" id="PTHR45629">
    <property type="entry name" value="SNF2/RAD54 FAMILY MEMBER"/>
    <property type="match status" value="1"/>
</dbReference>
<proteinExistence type="predicted"/>
<protein>
    <recommendedName>
        <fullName evidence="9">DNA repair and recombination protein RAD54-like</fullName>
    </recommendedName>
</protein>
<dbReference type="GO" id="GO:0045003">
    <property type="term" value="P:double-strand break repair via synthesis-dependent strand annealing"/>
    <property type="evidence" value="ECO:0007669"/>
    <property type="project" value="TreeGrafter"/>
</dbReference>
<dbReference type="PANTHER" id="PTHR45629:SF7">
    <property type="entry name" value="DNA EXCISION REPAIR PROTEIN ERCC-6-RELATED"/>
    <property type="match status" value="1"/>
</dbReference>
<accession>A0A177BD90</accession>